<evidence type="ECO:0000259" key="1">
    <source>
        <dbReference type="Pfam" id="PF00535"/>
    </source>
</evidence>
<dbReference type="Proteomes" id="UP001597138">
    <property type="component" value="Unassembled WGS sequence"/>
</dbReference>
<feature type="domain" description="Glycosyltransferase 2-like" evidence="1">
    <location>
        <begin position="11"/>
        <end position="115"/>
    </location>
</feature>
<dbReference type="SUPFAM" id="SSF53448">
    <property type="entry name" value="Nucleotide-diphospho-sugar transferases"/>
    <property type="match status" value="1"/>
</dbReference>
<comment type="caution">
    <text evidence="2">The sequence shown here is derived from an EMBL/GenBank/DDBJ whole genome shotgun (WGS) entry which is preliminary data.</text>
</comment>
<dbReference type="InterPro" id="IPR029044">
    <property type="entry name" value="Nucleotide-diphossugar_trans"/>
</dbReference>
<evidence type="ECO:0000313" key="3">
    <source>
        <dbReference type="Proteomes" id="UP001597138"/>
    </source>
</evidence>
<dbReference type="CDD" id="cd04196">
    <property type="entry name" value="GT_2_like_d"/>
    <property type="match status" value="1"/>
</dbReference>
<dbReference type="PANTHER" id="PTHR22916">
    <property type="entry name" value="GLYCOSYLTRANSFERASE"/>
    <property type="match status" value="1"/>
</dbReference>
<dbReference type="InterPro" id="IPR001173">
    <property type="entry name" value="Glyco_trans_2-like"/>
</dbReference>
<reference evidence="3" key="1">
    <citation type="journal article" date="2019" name="Int. J. Syst. Evol. Microbiol.">
        <title>The Global Catalogue of Microorganisms (GCM) 10K type strain sequencing project: providing services to taxonomists for standard genome sequencing and annotation.</title>
        <authorList>
            <consortium name="The Broad Institute Genomics Platform"/>
            <consortium name="The Broad Institute Genome Sequencing Center for Infectious Disease"/>
            <person name="Wu L."/>
            <person name="Ma J."/>
        </authorList>
    </citation>
    <scope>NUCLEOTIDE SEQUENCE [LARGE SCALE GENOMIC DNA]</scope>
    <source>
        <strain evidence="3">CCUG 70865</strain>
    </source>
</reference>
<evidence type="ECO:0000313" key="2">
    <source>
        <dbReference type="EMBL" id="MFD1601611.1"/>
    </source>
</evidence>
<protein>
    <submittedName>
        <fullName evidence="2">Glycosyltransferase family 2 protein</fullName>
    </submittedName>
</protein>
<dbReference type="EMBL" id="JBHUDZ010000002">
    <property type="protein sequence ID" value="MFD1601611.1"/>
    <property type="molecule type" value="Genomic_DNA"/>
</dbReference>
<keyword evidence="3" id="KW-1185">Reference proteome</keyword>
<proteinExistence type="predicted"/>
<sequence length="309" mass="36589">MNEFELPVVDILMATYNGEKYLKDQINSILYQTYKNWRLIIRDDNSSDRTTEIINNYADLDPRIIICNDDKGNLGVFKNFMELISISDSPYIMFADQDDIWINDKVEVSLKFIRKVEKENSPTLVFSNSILMNEGLTKKFGFNYRTSFKPELTNFLFYNAGYQGAAMIFNIDLKKKIFPFFDNCPVHDYHISLVGLLLGNVFYIDRPLMLYRRHEKATTVQNLTILSRLRWVLKKKSFIYDVKMLHYLKAFSKHYESTIPERKKKIIEEYFLLVSNELSMFRKARIVMKSKFTLRGSTLYLIFKLFSLK</sequence>
<organism evidence="2 3">
    <name type="scientific">Flavobacterium artemisiae</name>
    <dbReference type="NCBI Taxonomy" id="2126556"/>
    <lineage>
        <taxon>Bacteria</taxon>
        <taxon>Pseudomonadati</taxon>
        <taxon>Bacteroidota</taxon>
        <taxon>Flavobacteriia</taxon>
        <taxon>Flavobacteriales</taxon>
        <taxon>Flavobacteriaceae</taxon>
        <taxon>Flavobacterium</taxon>
    </lineage>
</organism>
<name>A0ABW4H8M6_9FLAO</name>
<dbReference type="PANTHER" id="PTHR22916:SF3">
    <property type="entry name" value="UDP-GLCNAC:BETAGAL BETA-1,3-N-ACETYLGLUCOSAMINYLTRANSFERASE-LIKE PROTEIN 1"/>
    <property type="match status" value="1"/>
</dbReference>
<dbReference type="Pfam" id="PF00535">
    <property type="entry name" value="Glycos_transf_2"/>
    <property type="match status" value="1"/>
</dbReference>
<dbReference type="Gene3D" id="3.90.550.10">
    <property type="entry name" value="Spore Coat Polysaccharide Biosynthesis Protein SpsA, Chain A"/>
    <property type="match status" value="1"/>
</dbReference>
<gene>
    <name evidence="2" type="ORF">ACFSC2_02545</name>
</gene>
<dbReference type="RefSeq" id="WP_379816043.1">
    <property type="nucleotide sequence ID" value="NZ_JBHUDZ010000002.1"/>
</dbReference>
<accession>A0ABW4H8M6</accession>